<gene>
    <name evidence="1" type="ORF">HMPREF1981_02446</name>
</gene>
<dbReference type="PATRIC" id="fig|1321819.3.peg.2256"/>
<dbReference type="Proteomes" id="UP000016496">
    <property type="component" value="Unassembled WGS sequence"/>
</dbReference>
<name>U2CIH0_9BACE</name>
<feature type="non-terminal residue" evidence="1">
    <location>
        <position position="1"/>
    </location>
</feature>
<dbReference type="RefSeq" id="WP_021645989.1">
    <property type="nucleotide sequence ID" value="NZ_KE993129.1"/>
</dbReference>
<dbReference type="AlphaFoldDB" id="U2CIH0"/>
<sequence length="122" mass="13922">TAGFEIKHGGVFKQTPRRSNTSARKWFCAAMSLFKQTPCSSNTSARKWFCLQRRFLSKHHVAQTQAQENVVGTPARFRTNTMQSERKVAGTLEANNEPFAKTGKESITHTRPIFETKKQLYQ</sequence>
<protein>
    <submittedName>
        <fullName evidence="1">Uncharacterized protein</fullName>
    </submittedName>
</protein>
<dbReference type="HOGENOM" id="CLU_2031426_0_0_10"/>
<organism evidence="1 2">
    <name type="scientific">Bacteroides pyogenes F0041</name>
    <dbReference type="NCBI Taxonomy" id="1321819"/>
    <lineage>
        <taxon>Bacteria</taxon>
        <taxon>Pseudomonadati</taxon>
        <taxon>Bacteroidota</taxon>
        <taxon>Bacteroidia</taxon>
        <taxon>Bacteroidales</taxon>
        <taxon>Bacteroidaceae</taxon>
        <taxon>Bacteroides</taxon>
    </lineage>
</organism>
<proteinExistence type="predicted"/>
<comment type="caution">
    <text evidence="1">The sequence shown here is derived from an EMBL/GenBank/DDBJ whole genome shotgun (WGS) entry which is preliminary data.</text>
</comment>
<accession>U2CIH0</accession>
<dbReference type="EMBL" id="AWSV01000130">
    <property type="protein sequence ID" value="ERI84330.1"/>
    <property type="molecule type" value="Genomic_DNA"/>
</dbReference>
<reference evidence="1 2" key="1">
    <citation type="submission" date="2013-08" db="EMBL/GenBank/DDBJ databases">
        <authorList>
            <person name="Weinstock G."/>
            <person name="Sodergren E."/>
            <person name="Wylie T."/>
            <person name="Fulton L."/>
            <person name="Fulton R."/>
            <person name="Fronick C."/>
            <person name="O'Laughlin M."/>
            <person name="Godfrey J."/>
            <person name="Miner T."/>
            <person name="Herter B."/>
            <person name="Appelbaum E."/>
            <person name="Cordes M."/>
            <person name="Lek S."/>
            <person name="Wollam A."/>
            <person name="Pepin K.H."/>
            <person name="Palsikar V.B."/>
            <person name="Mitreva M."/>
            <person name="Wilson R.K."/>
        </authorList>
    </citation>
    <scope>NUCLEOTIDE SEQUENCE [LARGE SCALE GENOMIC DNA]</scope>
    <source>
        <strain evidence="1 2">F0041</strain>
    </source>
</reference>
<evidence type="ECO:0000313" key="2">
    <source>
        <dbReference type="Proteomes" id="UP000016496"/>
    </source>
</evidence>
<evidence type="ECO:0000313" key="1">
    <source>
        <dbReference type="EMBL" id="ERI84330.1"/>
    </source>
</evidence>